<feature type="non-terminal residue" evidence="3">
    <location>
        <position position="1"/>
    </location>
</feature>
<feature type="compositionally biased region" description="Polar residues" evidence="1">
    <location>
        <begin position="222"/>
        <end position="232"/>
    </location>
</feature>
<gene>
    <name evidence="3" type="ORF">OSB1V03_LOCUS13277</name>
</gene>
<dbReference type="AlphaFoldDB" id="A0A7R9L0V0"/>
<evidence type="ECO:0000313" key="3">
    <source>
        <dbReference type="EMBL" id="CAD7632877.1"/>
    </source>
</evidence>
<dbReference type="SUPFAM" id="SSF81665">
    <property type="entry name" value="Calcium ATPase, transmembrane domain M"/>
    <property type="match status" value="1"/>
</dbReference>
<dbReference type="EMBL" id="CAJPIZ010011715">
    <property type="protein sequence ID" value="CAG2113307.1"/>
    <property type="molecule type" value="Genomic_DNA"/>
</dbReference>
<dbReference type="PANTHER" id="PTHR13219:SF6">
    <property type="entry name" value="TRANSMEMBRANE PROTEIN 94"/>
    <property type="match status" value="1"/>
</dbReference>
<reference evidence="3" key="1">
    <citation type="submission" date="2020-11" db="EMBL/GenBank/DDBJ databases">
        <authorList>
            <person name="Tran Van P."/>
        </authorList>
    </citation>
    <scope>NUCLEOTIDE SEQUENCE</scope>
</reference>
<accession>A0A7R9L0V0</accession>
<feature type="transmembrane region" description="Helical" evidence="2">
    <location>
        <begin position="94"/>
        <end position="116"/>
    </location>
</feature>
<keyword evidence="2" id="KW-0472">Membrane</keyword>
<evidence type="ECO:0008006" key="5">
    <source>
        <dbReference type="Google" id="ProtNLM"/>
    </source>
</evidence>
<protein>
    <recommendedName>
        <fullName evidence="5">Transmembrane protein 94</fullName>
    </recommendedName>
</protein>
<evidence type="ECO:0000256" key="2">
    <source>
        <dbReference type="SAM" id="Phobius"/>
    </source>
</evidence>
<evidence type="ECO:0000256" key="1">
    <source>
        <dbReference type="SAM" id="MobiDB-lite"/>
    </source>
</evidence>
<organism evidence="3">
    <name type="scientific">Medioppia subpectinata</name>
    <dbReference type="NCBI Taxonomy" id="1979941"/>
    <lineage>
        <taxon>Eukaryota</taxon>
        <taxon>Metazoa</taxon>
        <taxon>Ecdysozoa</taxon>
        <taxon>Arthropoda</taxon>
        <taxon>Chelicerata</taxon>
        <taxon>Arachnida</taxon>
        <taxon>Acari</taxon>
        <taxon>Acariformes</taxon>
        <taxon>Sarcoptiformes</taxon>
        <taxon>Oribatida</taxon>
        <taxon>Brachypylina</taxon>
        <taxon>Oppioidea</taxon>
        <taxon>Oppiidae</taxon>
        <taxon>Medioppia</taxon>
    </lineage>
</organism>
<feature type="region of interest" description="Disordered" evidence="1">
    <location>
        <begin position="216"/>
        <end position="238"/>
    </location>
</feature>
<evidence type="ECO:0000313" key="4">
    <source>
        <dbReference type="Proteomes" id="UP000759131"/>
    </source>
</evidence>
<dbReference type="InterPro" id="IPR039720">
    <property type="entry name" value="TMEM94"/>
</dbReference>
<feature type="transmembrane region" description="Helical" evidence="2">
    <location>
        <begin position="64"/>
        <end position="82"/>
    </location>
</feature>
<dbReference type="OrthoDB" id="5568754at2759"/>
<feature type="transmembrane region" description="Helical" evidence="2">
    <location>
        <begin position="320"/>
        <end position="339"/>
    </location>
</feature>
<dbReference type="Proteomes" id="UP000759131">
    <property type="component" value="Unassembled WGS sequence"/>
</dbReference>
<feature type="compositionally biased region" description="Acidic residues" evidence="1">
    <location>
        <begin position="523"/>
        <end position="534"/>
    </location>
</feature>
<feature type="transmembrane region" description="Helical" evidence="2">
    <location>
        <begin position="359"/>
        <end position="381"/>
    </location>
</feature>
<keyword evidence="2" id="KW-1133">Transmembrane helix</keyword>
<sequence>MNDKPSTDGHIGADIGLTTDEALKRLYQQIDEQLTECRVRPDGTDTVWYLLVESFRHTSVSSTFRWPSMALLTYATIVYYIGYAYGHFTARVPLFIEATILLVTLVFNVVLTFWNTRSRHAEIRRKAQLLSQQIRRCYDSQQLIDLWKSQRYYPHVNTPQSPCISLQWTFRDRRRVNLPAPLLVAGDVILMSPGRAAPAKCRSIDTVVTPIVVTAPPPPAPSNQTHINTDSISGPPPPPPSATHYCLNSGELFVPTVDFATDSFTIPRLRRAAKAVRFVVLETPFISDLKTAISAQSTRTIATAFEKELNLISVRYVERIIIPVIWTVITLVSAIHYGYLESFGNEMVTTWSASITLLMLRPVMAILPLLPLALPICWLTLNVYGLSHLFQICASNFDKQDITNIEGSPGSILTGSNIGRAKEQYFKTSKEFYIEELDSERSTAPLIDSKLSCFDMIFKMKDLLSSNDTNLWRTANLLHVLGSITAFCCVDKKGILSWPNPTVDKVFFLTANHSKLNKHMSEDSDTNSDEDSDDSDRHHRHDKRKHKTSLMSSSKADCMQLDITHDPHNAYGLQFDDTEWQKYLSNLKPLGLAILLNTCNQEAQEDFIQFCDHVSCESLHNEAAVPVVNKRCLCELARQIGFTENAIKGYEYSSQIAMFRHIRPEVIQKGKLAKSLNFPRLKMPFPNMTSAVIKDVYSNTFQIFSQGTGDLILDACMEYWDGHDLSVLTDSDRKRILDFYHRSSLTSYCTAFSYVPLNSMQETISLNDCYIELTPDSSHLF</sequence>
<keyword evidence="2" id="KW-0812">Transmembrane</keyword>
<name>A0A7R9L0V0_9ACAR</name>
<dbReference type="InterPro" id="IPR023298">
    <property type="entry name" value="ATPase_P-typ_TM_dom_sf"/>
</dbReference>
<feature type="region of interest" description="Disordered" evidence="1">
    <location>
        <begin position="518"/>
        <end position="553"/>
    </location>
</feature>
<proteinExistence type="predicted"/>
<keyword evidence="4" id="KW-1185">Reference proteome</keyword>
<dbReference type="PANTHER" id="PTHR13219">
    <property type="entry name" value="TRANSMEMBRANE PROTEIN 94"/>
    <property type="match status" value="1"/>
</dbReference>
<dbReference type="EMBL" id="OC866290">
    <property type="protein sequence ID" value="CAD7632877.1"/>
    <property type="molecule type" value="Genomic_DNA"/>
</dbReference>
<feature type="compositionally biased region" description="Basic residues" evidence="1">
    <location>
        <begin position="538"/>
        <end position="548"/>
    </location>
</feature>